<dbReference type="EMBL" id="JACHHX010000006">
    <property type="protein sequence ID" value="MBB5015313.1"/>
    <property type="molecule type" value="Genomic_DNA"/>
</dbReference>
<dbReference type="InterPro" id="IPR006015">
    <property type="entry name" value="Universal_stress_UspA"/>
</dbReference>
<comment type="similarity">
    <text evidence="1">Belongs to the universal stress protein A family.</text>
</comment>
<dbReference type="PANTHER" id="PTHR46268:SF15">
    <property type="entry name" value="UNIVERSAL STRESS PROTEIN HP_0031"/>
    <property type="match status" value="1"/>
</dbReference>
<dbReference type="RefSeq" id="WP_183947978.1">
    <property type="nucleotide sequence ID" value="NZ_JACHHX010000006.1"/>
</dbReference>
<sequence>MNRPLRTLLACTDFSPHATQAVHRAARLAGAHAATLVLAHAYDAPTIVPAWGDPGGGAWVSEEQVSEGLRERLQREGAELATEYGIAVQTTLLTGSVHRRLVEHADATGADLLVVGAHGDTGLLGRLLGSTTQKILRLSHRPVLVVRTPATSDYARVLVATDFSEPAREAARLAGTLCPAARMWLLHAHEPALESRLAYARIDPKLGERYLSLALAEAGRALTEFNDALKEAGVVATPLLRQGHPSLLLPAAIDELDIQLLALGAQGKSLLESGLLGSVSQHAVAQSPCDVLVVPRAAGD</sequence>
<dbReference type="Pfam" id="PF00582">
    <property type="entry name" value="Usp"/>
    <property type="match status" value="2"/>
</dbReference>
<gene>
    <name evidence="3" type="ORF">HNQ58_001199</name>
</gene>
<dbReference type="Proteomes" id="UP000519004">
    <property type="component" value="Unassembled WGS sequence"/>
</dbReference>
<keyword evidence="4" id="KW-1185">Reference proteome</keyword>
<reference evidence="3 4" key="1">
    <citation type="submission" date="2020-08" db="EMBL/GenBank/DDBJ databases">
        <title>Genomic Encyclopedia of Type Strains, Phase IV (KMG-IV): sequencing the most valuable type-strain genomes for metagenomic binning, comparative biology and taxonomic classification.</title>
        <authorList>
            <person name="Goeker M."/>
        </authorList>
    </citation>
    <scope>NUCLEOTIDE SEQUENCE [LARGE SCALE GENOMIC DNA]</scope>
    <source>
        <strain evidence="3 4">DSM 25897</strain>
    </source>
</reference>
<dbReference type="SUPFAM" id="SSF52402">
    <property type="entry name" value="Adenine nucleotide alpha hydrolases-like"/>
    <property type="match status" value="2"/>
</dbReference>
<dbReference type="CDD" id="cd00293">
    <property type="entry name" value="USP-like"/>
    <property type="match status" value="2"/>
</dbReference>
<dbReference type="Gene3D" id="3.40.50.620">
    <property type="entry name" value="HUPs"/>
    <property type="match status" value="2"/>
</dbReference>
<dbReference type="PANTHER" id="PTHR46268">
    <property type="entry name" value="STRESS RESPONSE PROTEIN NHAX"/>
    <property type="match status" value="1"/>
</dbReference>
<name>A0A7W7XZT1_9GAMM</name>
<proteinExistence type="inferred from homology"/>
<evidence type="ECO:0000313" key="4">
    <source>
        <dbReference type="Proteomes" id="UP000519004"/>
    </source>
</evidence>
<dbReference type="AlphaFoldDB" id="A0A7W7XZT1"/>
<feature type="domain" description="UspA" evidence="2">
    <location>
        <begin position="154"/>
        <end position="295"/>
    </location>
</feature>
<organism evidence="3 4">
    <name type="scientific">Rehaibacterium terrae</name>
    <dbReference type="NCBI Taxonomy" id="1341696"/>
    <lineage>
        <taxon>Bacteria</taxon>
        <taxon>Pseudomonadati</taxon>
        <taxon>Pseudomonadota</taxon>
        <taxon>Gammaproteobacteria</taxon>
        <taxon>Lysobacterales</taxon>
        <taxon>Lysobacteraceae</taxon>
        <taxon>Rehaibacterium</taxon>
    </lineage>
</organism>
<evidence type="ECO:0000256" key="1">
    <source>
        <dbReference type="ARBA" id="ARBA00008791"/>
    </source>
</evidence>
<comment type="caution">
    <text evidence="3">The sequence shown here is derived from an EMBL/GenBank/DDBJ whole genome shotgun (WGS) entry which is preliminary data.</text>
</comment>
<dbReference type="PRINTS" id="PR01438">
    <property type="entry name" value="UNVRSLSTRESS"/>
</dbReference>
<protein>
    <submittedName>
        <fullName evidence="3">Nucleotide-binding universal stress UspA family protein</fullName>
    </submittedName>
</protein>
<accession>A0A7W7XZT1</accession>
<dbReference type="InterPro" id="IPR006016">
    <property type="entry name" value="UspA"/>
</dbReference>
<evidence type="ECO:0000259" key="2">
    <source>
        <dbReference type="Pfam" id="PF00582"/>
    </source>
</evidence>
<feature type="domain" description="UspA" evidence="2">
    <location>
        <begin position="6"/>
        <end position="147"/>
    </location>
</feature>
<evidence type="ECO:0000313" key="3">
    <source>
        <dbReference type="EMBL" id="MBB5015313.1"/>
    </source>
</evidence>
<dbReference type="InterPro" id="IPR014729">
    <property type="entry name" value="Rossmann-like_a/b/a_fold"/>
</dbReference>